<evidence type="ECO:0000313" key="2">
    <source>
        <dbReference type="Proteomes" id="UP000324222"/>
    </source>
</evidence>
<name>A0A5B7EAV3_PORTR</name>
<reference evidence="1 2" key="1">
    <citation type="submission" date="2019-05" db="EMBL/GenBank/DDBJ databases">
        <title>Another draft genome of Portunus trituberculatus and its Hox gene families provides insights of decapod evolution.</title>
        <authorList>
            <person name="Jeong J.-H."/>
            <person name="Song I."/>
            <person name="Kim S."/>
            <person name="Choi T."/>
            <person name="Kim D."/>
            <person name="Ryu S."/>
            <person name="Kim W."/>
        </authorList>
    </citation>
    <scope>NUCLEOTIDE SEQUENCE [LARGE SCALE GENOMIC DNA]</scope>
    <source>
        <tissue evidence="1">Muscle</tissue>
    </source>
</reference>
<organism evidence="1 2">
    <name type="scientific">Portunus trituberculatus</name>
    <name type="common">Swimming crab</name>
    <name type="synonym">Neptunus trituberculatus</name>
    <dbReference type="NCBI Taxonomy" id="210409"/>
    <lineage>
        <taxon>Eukaryota</taxon>
        <taxon>Metazoa</taxon>
        <taxon>Ecdysozoa</taxon>
        <taxon>Arthropoda</taxon>
        <taxon>Crustacea</taxon>
        <taxon>Multicrustacea</taxon>
        <taxon>Malacostraca</taxon>
        <taxon>Eumalacostraca</taxon>
        <taxon>Eucarida</taxon>
        <taxon>Decapoda</taxon>
        <taxon>Pleocyemata</taxon>
        <taxon>Brachyura</taxon>
        <taxon>Eubrachyura</taxon>
        <taxon>Portunoidea</taxon>
        <taxon>Portunidae</taxon>
        <taxon>Portuninae</taxon>
        <taxon>Portunus</taxon>
    </lineage>
</organism>
<keyword evidence="2" id="KW-1185">Reference proteome</keyword>
<accession>A0A5B7EAV3</accession>
<evidence type="ECO:0000313" key="1">
    <source>
        <dbReference type="EMBL" id="MPC29924.1"/>
    </source>
</evidence>
<dbReference type="EMBL" id="VSRR010002160">
    <property type="protein sequence ID" value="MPC29924.1"/>
    <property type="molecule type" value="Genomic_DNA"/>
</dbReference>
<sequence length="118" mass="13180">MQRILWRSAPSSHSQPIIITKIVKTFSISVVGETFPNPTDVNEEKIHNRERKNNVEQMTYPECGSPRAVAVVVLTSSIGQMVQPTYFVRQPWPLCIANSIPVKECAAQEDAARCSLIV</sequence>
<protein>
    <submittedName>
        <fullName evidence="1">Uncharacterized protein</fullName>
    </submittedName>
</protein>
<comment type="caution">
    <text evidence="1">The sequence shown here is derived from an EMBL/GenBank/DDBJ whole genome shotgun (WGS) entry which is preliminary data.</text>
</comment>
<dbReference type="AlphaFoldDB" id="A0A5B7EAV3"/>
<proteinExistence type="predicted"/>
<gene>
    <name evidence="1" type="ORF">E2C01_023176</name>
</gene>
<dbReference type="Proteomes" id="UP000324222">
    <property type="component" value="Unassembled WGS sequence"/>
</dbReference>